<evidence type="ECO:0000313" key="6">
    <source>
        <dbReference type="EMBL" id="CAL1288004.1"/>
    </source>
</evidence>
<gene>
    <name evidence="6" type="ORF">LARSCL_LOCUS15122</name>
</gene>
<reference evidence="6 7" key="1">
    <citation type="submission" date="2024-04" db="EMBL/GenBank/DDBJ databases">
        <authorList>
            <person name="Rising A."/>
            <person name="Reimegard J."/>
            <person name="Sonavane S."/>
            <person name="Akerstrom W."/>
            <person name="Nylinder S."/>
            <person name="Hedman E."/>
            <person name="Kallberg Y."/>
        </authorList>
    </citation>
    <scope>NUCLEOTIDE SEQUENCE [LARGE SCALE GENOMIC DNA]</scope>
</reference>
<accession>A0AAV2AY23</accession>
<evidence type="ECO:0000313" key="7">
    <source>
        <dbReference type="Proteomes" id="UP001497382"/>
    </source>
</evidence>
<keyword evidence="7" id="KW-1185">Reference proteome</keyword>
<dbReference type="PROSITE" id="PS50089">
    <property type="entry name" value="ZF_RING_2"/>
    <property type="match status" value="1"/>
</dbReference>
<organism evidence="6 7">
    <name type="scientific">Larinioides sclopetarius</name>
    <dbReference type="NCBI Taxonomy" id="280406"/>
    <lineage>
        <taxon>Eukaryota</taxon>
        <taxon>Metazoa</taxon>
        <taxon>Ecdysozoa</taxon>
        <taxon>Arthropoda</taxon>
        <taxon>Chelicerata</taxon>
        <taxon>Arachnida</taxon>
        <taxon>Araneae</taxon>
        <taxon>Araneomorphae</taxon>
        <taxon>Entelegynae</taxon>
        <taxon>Araneoidea</taxon>
        <taxon>Araneidae</taxon>
        <taxon>Larinioides</taxon>
    </lineage>
</organism>
<sequence>RPPKRAKATFYLQPSLLGGFSFAGHRAEAGKMPRRGLDALVFPGKYLVDKIAGLKKQQQEQSRRKVTERELAHLHHKIDKLLVRLEEHEPEQAQTQDEECAICISAKATMQTFPCGHRVVCRKCFVKTIQMAVSQRLLPLRCVICRAKILRLKQLSPSNKNKSQQQQQEHGSNEGHNGFPQSPLANPLPDGQLLQRHIRKPPYLVHSSILYPMSSHRRAANLRQRMAFRPPNLLSIPESEELDLVNAVQDREVLCPDFGNIEKKWSEKEILKAQLNAKDQLGKGDHHQVVKWLSKFRQFKPPSILKGIRNRWKK</sequence>
<dbReference type="InterPro" id="IPR001841">
    <property type="entry name" value="Znf_RING"/>
</dbReference>
<evidence type="ECO:0000256" key="4">
    <source>
        <dbReference type="SAM" id="MobiDB-lite"/>
    </source>
</evidence>
<dbReference type="InterPro" id="IPR013083">
    <property type="entry name" value="Znf_RING/FYVE/PHD"/>
</dbReference>
<feature type="non-terminal residue" evidence="6">
    <location>
        <position position="1"/>
    </location>
</feature>
<evidence type="ECO:0000256" key="1">
    <source>
        <dbReference type="ARBA" id="ARBA00022771"/>
    </source>
</evidence>
<feature type="compositionally biased region" description="Low complexity" evidence="4">
    <location>
        <begin position="156"/>
        <end position="168"/>
    </location>
</feature>
<dbReference type="GO" id="GO:0008270">
    <property type="term" value="F:zinc ion binding"/>
    <property type="evidence" value="ECO:0007669"/>
    <property type="project" value="UniProtKB-KW"/>
</dbReference>
<dbReference type="Pfam" id="PF13920">
    <property type="entry name" value="zf-C3HC4_3"/>
    <property type="match status" value="1"/>
</dbReference>
<keyword evidence="1 3" id="KW-0479">Metal-binding</keyword>
<dbReference type="Gene3D" id="3.30.40.10">
    <property type="entry name" value="Zinc/RING finger domain, C3HC4 (zinc finger)"/>
    <property type="match status" value="1"/>
</dbReference>
<feature type="region of interest" description="Disordered" evidence="4">
    <location>
        <begin position="156"/>
        <end position="186"/>
    </location>
</feature>
<proteinExistence type="predicted"/>
<evidence type="ECO:0000256" key="3">
    <source>
        <dbReference type="PROSITE-ProRule" id="PRU00175"/>
    </source>
</evidence>
<protein>
    <recommendedName>
        <fullName evidence="5">RING-type domain-containing protein</fullName>
    </recommendedName>
</protein>
<comment type="caution">
    <text evidence="6">The sequence shown here is derived from an EMBL/GenBank/DDBJ whole genome shotgun (WGS) entry which is preliminary data.</text>
</comment>
<feature type="domain" description="RING-type" evidence="5">
    <location>
        <begin position="100"/>
        <end position="146"/>
    </location>
</feature>
<dbReference type="Proteomes" id="UP001497382">
    <property type="component" value="Unassembled WGS sequence"/>
</dbReference>
<dbReference type="AlphaFoldDB" id="A0AAV2AY23"/>
<evidence type="ECO:0000256" key="2">
    <source>
        <dbReference type="ARBA" id="ARBA00022833"/>
    </source>
</evidence>
<keyword evidence="2" id="KW-0862">Zinc</keyword>
<dbReference type="SUPFAM" id="SSF57850">
    <property type="entry name" value="RING/U-box"/>
    <property type="match status" value="1"/>
</dbReference>
<evidence type="ECO:0000259" key="5">
    <source>
        <dbReference type="PROSITE" id="PS50089"/>
    </source>
</evidence>
<name>A0AAV2AY23_9ARAC</name>
<keyword evidence="1 3" id="KW-0863">Zinc-finger</keyword>
<dbReference type="EMBL" id="CAXIEN010000224">
    <property type="protein sequence ID" value="CAL1288004.1"/>
    <property type="molecule type" value="Genomic_DNA"/>
</dbReference>